<evidence type="ECO:0000313" key="3">
    <source>
        <dbReference type="EMBL" id="GAC02987.1"/>
    </source>
</evidence>
<keyword evidence="1" id="KW-0175">Coiled coil</keyword>
<organism evidence="3 4">
    <name type="scientific">Paraglaciecola agarilytica NO2</name>
    <dbReference type="NCBI Taxonomy" id="1125747"/>
    <lineage>
        <taxon>Bacteria</taxon>
        <taxon>Pseudomonadati</taxon>
        <taxon>Pseudomonadota</taxon>
        <taxon>Gammaproteobacteria</taxon>
        <taxon>Alteromonadales</taxon>
        <taxon>Alteromonadaceae</taxon>
        <taxon>Paraglaciecola</taxon>
    </lineage>
</organism>
<keyword evidence="4" id="KW-1185">Reference proteome</keyword>
<protein>
    <submittedName>
        <fullName evidence="3">Uncharacterized protein</fullName>
    </submittedName>
</protein>
<evidence type="ECO:0000313" key="4">
    <source>
        <dbReference type="Proteomes" id="UP000008372"/>
    </source>
</evidence>
<dbReference type="EMBL" id="BAEK01000004">
    <property type="protein sequence ID" value="GAC02987.1"/>
    <property type="molecule type" value="Genomic_DNA"/>
</dbReference>
<dbReference type="Proteomes" id="UP000008372">
    <property type="component" value="Unassembled WGS sequence"/>
</dbReference>
<name>A0ABQ0I0Y6_9ALTE</name>
<keyword evidence="2" id="KW-1133">Transmembrane helix</keyword>
<proteinExistence type="predicted"/>
<accession>A0ABQ0I0Y6</accession>
<evidence type="ECO:0000256" key="2">
    <source>
        <dbReference type="SAM" id="Phobius"/>
    </source>
</evidence>
<comment type="caution">
    <text evidence="3">The sequence shown here is derived from an EMBL/GenBank/DDBJ whole genome shotgun (WGS) entry which is preliminary data.</text>
</comment>
<feature type="coiled-coil region" evidence="1">
    <location>
        <begin position="40"/>
        <end position="67"/>
    </location>
</feature>
<dbReference type="RefSeq" id="WP_008301828.1">
    <property type="nucleotide sequence ID" value="NZ_BAEK01000004.1"/>
</dbReference>
<sequence length="234" mass="26782">MESSIVDHSSDSEGQTFRTVILCVTILNLFTTTLGGYYFLGRYEARLLQTEQKYTEVKHQISEIELEFSKAIAEQELNSNHLDTALRSIRILNDAKPKAILTVTEEKLDWCGEQQLCIPLVINNTTNFEIKVTLDSIDFFSEAKRGSSDKLELEWNHNPLRTFEISANSTQKHVMRPTLSVLKSMTLYYTIEYSAKPLETTRSLLLKTAKLLKIDIPKGQFEYKASYSASIRLK</sequence>
<reference evidence="3 4" key="1">
    <citation type="journal article" date="2014" name="Environ. Microbiol.">
        <title>Comparative genomics of the marine bacterial genus Glaciecola reveals the high degree of genomic diversity and genomic characteristic for cold adaptation.</title>
        <authorList>
            <person name="Qin Q.L."/>
            <person name="Xie B.B."/>
            <person name="Yu Y."/>
            <person name="Shu Y.L."/>
            <person name="Rong J.C."/>
            <person name="Zhang Y.J."/>
            <person name="Zhao D.L."/>
            <person name="Chen X.L."/>
            <person name="Zhang X.Y."/>
            <person name="Chen B."/>
            <person name="Zhou B.C."/>
            <person name="Zhang Y.Z."/>
        </authorList>
    </citation>
    <scope>NUCLEOTIDE SEQUENCE [LARGE SCALE GENOMIC DNA]</scope>
    <source>
        <strain evidence="3 4">NO2</strain>
    </source>
</reference>
<gene>
    <name evidence="3" type="ORF">GAGA_0122</name>
</gene>
<keyword evidence="2" id="KW-0472">Membrane</keyword>
<evidence type="ECO:0000256" key="1">
    <source>
        <dbReference type="SAM" id="Coils"/>
    </source>
</evidence>
<keyword evidence="2" id="KW-0812">Transmembrane</keyword>
<feature type="transmembrane region" description="Helical" evidence="2">
    <location>
        <begin position="19"/>
        <end position="40"/>
    </location>
</feature>